<feature type="region of interest" description="Disordered" evidence="1">
    <location>
        <begin position="1"/>
        <end position="31"/>
    </location>
</feature>
<dbReference type="GeneID" id="64703562"/>
<dbReference type="OrthoDB" id="2688567at2759"/>
<proteinExistence type="predicted"/>
<dbReference type="EMBL" id="JABBWM010000018">
    <property type="protein sequence ID" value="KAG2111213.1"/>
    <property type="molecule type" value="Genomic_DNA"/>
</dbReference>
<evidence type="ECO:0000313" key="2">
    <source>
        <dbReference type="EMBL" id="KAG2111213.1"/>
    </source>
</evidence>
<accession>A0A9P7FA52</accession>
<dbReference type="AlphaFoldDB" id="A0A9P7FA52"/>
<evidence type="ECO:0000313" key="3">
    <source>
        <dbReference type="Proteomes" id="UP000823399"/>
    </source>
</evidence>
<reference evidence="2" key="1">
    <citation type="journal article" date="2020" name="New Phytol.">
        <title>Comparative genomics reveals dynamic genome evolution in host specialist ectomycorrhizal fungi.</title>
        <authorList>
            <person name="Lofgren L.A."/>
            <person name="Nguyen N.H."/>
            <person name="Vilgalys R."/>
            <person name="Ruytinx J."/>
            <person name="Liao H.L."/>
            <person name="Branco S."/>
            <person name="Kuo A."/>
            <person name="LaButti K."/>
            <person name="Lipzen A."/>
            <person name="Andreopoulos W."/>
            <person name="Pangilinan J."/>
            <person name="Riley R."/>
            <person name="Hundley H."/>
            <person name="Na H."/>
            <person name="Barry K."/>
            <person name="Grigoriev I.V."/>
            <person name="Stajich J.E."/>
            <person name="Kennedy P.G."/>
        </authorList>
    </citation>
    <scope>NUCLEOTIDE SEQUENCE</scope>
    <source>
        <strain evidence="2">FC423</strain>
    </source>
</reference>
<sequence>MSSSAQLVTASSLRGISLDRRHSHPDESQTHPAQLEAIHGTLALVPPKSILLAGPPPKVSNLSTDGQVMNSMSSIQSHPSTIHHTPSSSIYQAQAQHTSTTIPVPTTTMQSISHLNWKRVGTPRAIGALRNRSPALLHHLATPIVAHSATSRLNVDKKLPSPIFPITTEPNSDCKDSDNESTNSNDTRASKEFKAQLVLNVTRAQRDVRLAEKTLADSVLKQNVALGKLYEFEATEAERKLEDADIDIGYVHHSVRKSGITLLEDFASTSKPRKYHRKSTSHIDSDMLSPEVDLACSPPLAGSPSATPSQTLDYDVASNSLGFKL</sequence>
<feature type="compositionally biased region" description="Basic and acidic residues" evidence="1">
    <location>
        <begin position="17"/>
        <end position="29"/>
    </location>
</feature>
<feature type="compositionally biased region" description="Polar residues" evidence="1">
    <location>
        <begin position="1"/>
        <end position="14"/>
    </location>
</feature>
<dbReference type="RefSeq" id="XP_041294572.1">
    <property type="nucleotide sequence ID" value="XM_041441303.1"/>
</dbReference>
<dbReference type="Proteomes" id="UP000823399">
    <property type="component" value="Unassembled WGS sequence"/>
</dbReference>
<gene>
    <name evidence="2" type="ORF">F5147DRAFT_771942</name>
</gene>
<organism evidence="2 3">
    <name type="scientific">Suillus discolor</name>
    <dbReference type="NCBI Taxonomy" id="1912936"/>
    <lineage>
        <taxon>Eukaryota</taxon>
        <taxon>Fungi</taxon>
        <taxon>Dikarya</taxon>
        <taxon>Basidiomycota</taxon>
        <taxon>Agaricomycotina</taxon>
        <taxon>Agaricomycetes</taxon>
        <taxon>Agaricomycetidae</taxon>
        <taxon>Boletales</taxon>
        <taxon>Suillineae</taxon>
        <taxon>Suillaceae</taxon>
        <taxon>Suillus</taxon>
    </lineage>
</organism>
<name>A0A9P7FA52_9AGAM</name>
<keyword evidence="3" id="KW-1185">Reference proteome</keyword>
<comment type="caution">
    <text evidence="2">The sequence shown here is derived from an EMBL/GenBank/DDBJ whole genome shotgun (WGS) entry which is preliminary data.</text>
</comment>
<feature type="region of interest" description="Disordered" evidence="1">
    <location>
        <begin position="164"/>
        <end position="189"/>
    </location>
</feature>
<protein>
    <submittedName>
        <fullName evidence="2">Uncharacterized protein</fullName>
    </submittedName>
</protein>
<evidence type="ECO:0000256" key="1">
    <source>
        <dbReference type="SAM" id="MobiDB-lite"/>
    </source>
</evidence>